<proteinExistence type="predicted"/>
<keyword evidence="3" id="KW-1185">Reference proteome</keyword>
<sequence length="241" mass="27448">MARLARYIICIVSLVLATTIPNVCAAPTRDDNTPNWGPGPTNETAVWNNEAIHSQFAPAPENDTSSSCPNLAGLTPFQISAWDQDTDKKFWIGTGEPGRTTMSSGAFNFRLMRNYRNQNHRWTYSNNFFQRNNSLLYCYRRYTYIAVAAGDAYFDKSIYLFEESLTSSSGEPLQNWRPIHVEQRQDNKIVLSLPASNRTIPCWSEVSSHESFDQLKFRADKPKKGKKKCHGIRELTKVPRA</sequence>
<dbReference type="Proteomes" id="UP000038010">
    <property type="component" value="Unassembled WGS sequence"/>
</dbReference>
<evidence type="ECO:0000313" key="3">
    <source>
        <dbReference type="Proteomes" id="UP000038010"/>
    </source>
</evidence>
<comment type="caution">
    <text evidence="2">The sequence shown here is derived from an EMBL/GenBank/DDBJ whole genome shotgun (WGS) entry which is preliminary data.</text>
</comment>
<dbReference type="EMBL" id="LFJN01000021">
    <property type="protein sequence ID" value="KPI37819.1"/>
    <property type="molecule type" value="Genomic_DNA"/>
</dbReference>
<keyword evidence="1" id="KW-0732">Signal</keyword>
<feature type="signal peptide" evidence="1">
    <location>
        <begin position="1"/>
        <end position="25"/>
    </location>
</feature>
<dbReference type="GeneID" id="28735091"/>
<dbReference type="AlphaFoldDB" id="A0A0N0NKG4"/>
<dbReference type="VEuPathDB" id="FungiDB:AB675_3182"/>
<evidence type="ECO:0000256" key="1">
    <source>
        <dbReference type="SAM" id="SignalP"/>
    </source>
</evidence>
<reference evidence="2 3" key="1">
    <citation type="submission" date="2015-06" db="EMBL/GenBank/DDBJ databases">
        <title>Draft genome of the ant-associated black yeast Phialophora attae CBS 131958.</title>
        <authorList>
            <person name="Moreno L.F."/>
            <person name="Stielow B.J."/>
            <person name="de Hoog S."/>
            <person name="Vicente V.A."/>
            <person name="Weiss V.A."/>
            <person name="de Vries M."/>
            <person name="Cruz L.M."/>
            <person name="Souza E.M."/>
        </authorList>
    </citation>
    <scope>NUCLEOTIDE SEQUENCE [LARGE SCALE GENOMIC DNA]</scope>
    <source>
        <strain evidence="2 3">CBS 131958</strain>
    </source>
</reference>
<accession>A0A0N0NKG4</accession>
<dbReference type="RefSeq" id="XP_017997782.1">
    <property type="nucleotide sequence ID" value="XM_018143211.1"/>
</dbReference>
<name>A0A0N0NKG4_9EURO</name>
<protein>
    <submittedName>
        <fullName evidence="2">Uncharacterized protein</fullName>
    </submittedName>
</protein>
<organism evidence="2 3">
    <name type="scientific">Cyphellophora attinorum</name>
    <dbReference type="NCBI Taxonomy" id="1664694"/>
    <lineage>
        <taxon>Eukaryota</taxon>
        <taxon>Fungi</taxon>
        <taxon>Dikarya</taxon>
        <taxon>Ascomycota</taxon>
        <taxon>Pezizomycotina</taxon>
        <taxon>Eurotiomycetes</taxon>
        <taxon>Chaetothyriomycetidae</taxon>
        <taxon>Chaetothyriales</taxon>
        <taxon>Cyphellophoraceae</taxon>
        <taxon>Cyphellophora</taxon>
    </lineage>
</organism>
<feature type="chain" id="PRO_5005856908" evidence="1">
    <location>
        <begin position="26"/>
        <end position="241"/>
    </location>
</feature>
<evidence type="ECO:0000313" key="2">
    <source>
        <dbReference type="EMBL" id="KPI37819.1"/>
    </source>
</evidence>
<gene>
    <name evidence="2" type="ORF">AB675_3182</name>
</gene>